<evidence type="ECO:0000259" key="4">
    <source>
        <dbReference type="Pfam" id="PF13458"/>
    </source>
</evidence>
<keyword evidence="6" id="KW-1185">Reference proteome</keyword>
<dbReference type="InterPro" id="IPR028081">
    <property type="entry name" value="Leu-bd"/>
</dbReference>
<name>A0A0D8BBV9_9ACTN</name>
<gene>
    <name evidence="5" type="ORF">FF36_04826</name>
</gene>
<keyword evidence="2 3" id="KW-0732">Signal</keyword>
<dbReference type="Pfam" id="PF13458">
    <property type="entry name" value="Peripla_BP_6"/>
    <property type="match status" value="1"/>
</dbReference>
<dbReference type="Gene3D" id="3.40.50.2300">
    <property type="match status" value="2"/>
</dbReference>
<dbReference type="OrthoDB" id="3207575at2"/>
<dbReference type="SUPFAM" id="SSF53822">
    <property type="entry name" value="Periplasmic binding protein-like I"/>
    <property type="match status" value="1"/>
</dbReference>
<proteinExistence type="inferred from homology"/>
<sequence precursor="true">MRRGLTLGIAAIVLVLTAGASACSSGRTPAITAASCPTPGVTPQEIRLGLLYSDTGASSATLAVARAGVDARLGQANAGGGINGRKIVYDWQDDPGTPQANMLGARNLIEGRHDFGLLEYSLAAGASAQYLADRDVPVSGLAVGDAWPKYRTMFSFAYTTGGSVDTYGQFVKSRGGTRAALLRTALSSEVGNAGAKLVESLQSVGIPTVAQVPYTPGADSPTAAAQKIIDSGADTLLAVVDAGVALPPVLTALRAAGKNMKVILSVSGYDNQLLRQAGPAMAGVVVPVFYRPFEAGGLAIARYTAAMTDYAPQVQNPTQEIAMIAYINTDLFLKGLQMAGPCPTRKGFTEALRSVTSYDAGGLLEPPIDVRNGLGKPTTCWSFVQANDTGTAFTIVDQNRCGRALPAA</sequence>
<organism evidence="5 6">
    <name type="scientific">Frankia torreyi</name>
    <dbReference type="NCBI Taxonomy" id="1856"/>
    <lineage>
        <taxon>Bacteria</taxon>
        <taxon>Bacillati</taxon>
        <taxon>Actinomycetota</taxon>
        <taxon>Actinomycetes</taxon>
        <taxon>Frankiales</taxon>
        <taxon>Frankiaceae</taxon>
        <taxon>Frankia</taxon>
    </lineage>
</organism>
<dbReference type="PROSITE" id="PS51257">
    <property type="entry name" value="PROKAR_LIPOPROTEIN"/>
    <property type="match status" value="1"/>
</dbReference>
<evidence type="ECO:0000256" key="3">
    <source>
        <dbReference type="SAM" id="SignalP"/>
    </source>
</evidence>
<dbReference type="PANTHER" id="PTHR47235:SF1">
    <property type="entry name" value="BLR6548 PROTEIN"/>
    <property type="match status" value="1"/>
</dbReference>
<dbReference type="Proteomes" id="UP000032545">
    <property type="component" value="Unassembled WGS sequence"/>
</dbReference>
<evidence type="ECO:0000313" key="6">
    <source>
        <dbReference type="Proteomes" id="UP000032545"/>
    </source>
</evidence>
<evidence type="ECO:0000256" key="1">
    <source>
        <dbReference type="ARBA" id="ARBA00010062"/>
    </source>
</evidence>
<dbReference type="AlphaFoldDB" id="A0A0D8BBV9"/>
<evidence type="ECO:0000256" key="2">
    <source>
        <dbReference type="ARBA" id="ARBA00022729"/>
    </source>
</evidence>
<evidence type="ECO:0000313" key="5">
    <source>
        <dbReference type="EMBL" id="KJE20862.1"/>
    </source>
</evidence>
<protein>
    <submittedName>
        <fullName evidence="5">Amino acid/amide ABC transporter substrate-binding protein, HAAT family</fullName>
    </submittedName>
</protein>
<feature type="signal peptide" evidence="3">
    <location>
        <begin position="1"/>
        <end position="22"/>
    </location>
</feature>
<reference evidence="5 6" key="2">
    <citation type="journal article" date="2016" name="Genome Announc.">
        <title>Permanent Draft Genome Sequences for Two Variants of Frankia sp. Strain CpI1, the First Frankia Strain Isolated from Root Nodules of Comptonia peregrina.</title>
        <authorList>
            <person name="Oshone R."/>
            <person name="Hurst S.G.IV."/>
            <person name="Abebe-Akele F."/>
            <person name="Simpson S."/>
            <person name="Morris K."/>
            <person name="Thomas W.K."/>
            <person name="Tisa L.S."/>
        </authorList>
    </citation>
    <scope>NUCLEOTIDE SEQUENCE [LARGE SCALE GENOMIC DNA]</scope>
    <source>
        <strain evidence="6">CpI1-S</strain>
    </source>
</reference>
<accession>A0A0D8BBV9</accession>
<comment type="similarity">
    <text evidence="1">Belongs to the leucine-binding protein family.</text>
</comment>
<feature type="chain" id="PRO_5002326843" evidence="3">
    <location>
        <begin position="23"/>
        <end position="408"/>
    </location>
</feature>
<dbReference type="EMBL" id="JYFN01000049">
    <property type="protein sequence ID" value="KJE20862.1"/>
    <property type="molecule type" value="Genomic_DNA"/>
</dbReference>
<dbReference type="PANTHER" id="PTHR47235">
    <property type="entry name" value="BLR6548 PROTEIN"/>
    <property type="match status" value="1"/>
</dbReference>
<feature type="domain" description="Leucine-binding protein" evidence="4">
    <location>
        <begin position="45"/>
        <end position="390"/>
    </location>
</feature>
<dbReference type="CDD" id="cd06341">
    <property type="entry name" value="PBP1_ABC_ligand_binding-like"/>
    <property type="match status" value="1"/>
</dbReference>
<reference evidence="6" key="1">
    <citation type="submission" date="2015-02" db="EMBL/GenBank/DDBJ databases">
        <title>Draft Genome of Frankia sp. CpI1-S.</title>
        <authorList>
            <person name="Oshone R.T."/>
            <person name="Ngom M."/>
            <person name="Ghodhbane-Gtari F."/>
            <person name="Gtari M."/>
            <person name="Morris K."/>
            <person name="Thomas K."/>
            <person name="Sen A."/>
            <person name="Tisa L.S."/>
        </authorList>
    </citation>
    <scope>NUCLEOTIDE SEQUENCE [LARGE SCALE GENOMIC DNA]</scope>
    <source>
        <strain evidence="6">CpI1-S</strain>
    </source>
</reference>
<dbReference type="PATRIC" id="fig|1502723.3.peg.4800"/>
<comment type="caution">
    <text evidence="5">The sequence shown here is derived from an EMBL/GenBank/DDBJ whole genome shotgun (WGS) entry which is preliminary data.</text>
</comment>
<dbReference type="InterPro" id="IPR028082">
    <property type="entry name" value="Peripla_BP_I"/>
</dbReference>